<dbReference type="OrthoDB" id="9877231at2"/>
<keyword evidence="1" id="KW-0812">Transmembrane</keyword>
<keyword evidence="1" id="KW-1133">Transmembrane helix</keyword>
<dbReference type="EMBL" id="CP002403">
    <property type="protein sequence ID" value="ADU23037.1"/>
    <property type="molecule type" value="Genomic_DNA"/>
</dbReference>
<dbReference type="Proteomes" id="UP000006919">
    <property type="component" value="Chromosome"/>
</dbReference>
<keyword evidence="1" id="KW-0472">Membrane</keyword>
<organism evidence="2 3">
    <name type="scientific">Ruminococcus albus (strain ATCC 27210 / DSM 20455 / JCM 14654 / NCDO 2250 / 7)</name>
    <dbReference type="NCBI Taxonomy" id="697329"/>
    <lineage>
        <taxon>Bacteria</taxon>
        <taxon>Bacillati</taxon>
        <taxon>Bacillota</taxon>
        <taxon>Clostridia</taxon>
        <taxon>Eubacteriales</taxon>
        <taxon>Oscillospiraceae</taxon>
        <taxon>Ruminococcus</taxon>
    </lineage>
</organism>
<dbReference type="HOGENOM" id="CLU_1617792_0_0_9"/>
<reference evidence="2 3" key="1">
    <citation type="journal article" date="2011" name="J. Bacteriol.">
        <title>Complete genome of the cellulolytic ruminal bacterium Ruminococcus albus 7.</title>
        <authorList>
            <person name="Suen G."/>
            <person name="Stevenson D.M."/>
            <person name="Bruce D.C."/>
            <person name="Chertkov O."/>
            <person name="Copeland A."/>
            <person name="Cheng J.F."/>
            <person name="Detter C."/>
            <person name="Detter J.C."/>
            <person name="Goodwin L.A."/>
            <person name="Han C.S."/>
            <person name="Hauser L.J."/>
            <person name="Ivanova N.N."/>
            <person name="Kyrpides N.C."/>
            <person name="Land M.L."/>
            <person name="Lapidus A."/>
            <person name="Lucas S."/>
            <person name="Ovchinnikova G."/>
            <person name="Pitluck S."/>
            <person name="Tapia R."/>
            <person name="Woyke T."/>
            <person name="Boyum J."/>
            <person name="Mead D."/>
            <person name="Weimer P.J."/>
        </authorList>
    </citation>
    <scope>NUCLEOTIDE SEQUENCE [LARGE SCALE GENOMIC DNA]</scope>
    <source>
        <strain evidence="3">ATCC 27210 / DSM 20455 / JCM 14654 / NCDO 2250 / 7</strain>
    </source>
</reference>
<sequence length="166" mass="18835" precursor="true">MRTMSRLTKEDVKALIKRFFARNKPIILAVFIMLSLILLVMMLNYAITLSTPAAVTLEYKKSGDDVFKGYSIYLDDDQPTMGILKDGEICKTIPIEREEYNTIMAIDYKNGLRTQVDLCGALGNAPVKVTVKDHMGRETVTDDYILSLEMKLSDLIKKYGKIDDRV</sequence>
<evidence type="ECO:0000256" key="1">
    <source>
        <dbReference type="SAM" id="Phobius"/>
    </source>
</evidence>
<feature type="transmembrane region" description="Helical" evidence="1">
    <location>
        <begin position="26"/>
        <end position="47"/>
    </location>
</feature>
<dbReference type="RefSeq" id="WP_013499166.1">
    <property type="nucleotide sequence ID" value="NC_014833.1"/>
</dbReference>
<evidence type="ECO:0000313" key="2">
    <source>
        <dbReference type="EMBL" id="ADU23037.1"/>
    </source>
</evidence>
<name>E6UFP8_RUMA7</name>
<gene>
    <name evidence="2" type="ordered locus">Rumal_2562</name>
</gene>
<evidence type="ECO:0000313" key="3">
    <source>
        <dbReference type="Proteomes" id="UP000006919"/>
    </source>
</evidence>
<dbReference type="STRING" id="697329.Rumal_2562"/>
<protein>
    <submittedName>
        <fullName evidence="2">Uncharacterized protein</fullName>
    </submittedName>
</protein>
<accession>E6UFP8</accession>
<dbReference type="KEGG" id="ral:Rumal_2562"/>
<dbReference type="AlphaFoldDB" id="E6UFP8"/>
<proteinExistence type="predicted"/>